<feature type="transmembrane region" description="Helical" evidence="6">
    <location>
        <begin position="271"/>
        <end position="290"/>
    </location>
</feature>
<protein>
    <submittedName>
        <fullName evidence="8">MFS transporter</fullName>
    </submittedName>
</protein>
<reference evidence="9" key="1">
    <citation type="submission" date="2015-08" db="EMBL/GenBank/DDBJ databases">
        <title>Fjat-10028 dsm 16317.</title>
        <authorList>
            <person name="Liu B."/>
            <person name="Wang J."/>
            <person name="Zhu Y."/>
            <person name="Liu G."/>
            <person name="Chen Q."/>
            <person name="Chen Z."/>
            <person name="Lan J."/>
            <person name="Che J."/>
            <person name="Ge C."/>
            <person name="Shi H."/>
            <person name="Pan Z."/>
            <person name="Liu X."/>
        </authorList>
    </citation>
    <scope>NUCLEOTIDE SEQUENCE [LARGE SCALE GENOMIC DNA]</scope>
    <source>
        <strain evidence="9">DSM 16317</strain>
    </source>
</reference>
<dbReference type="STRING" id="263475.AMD00_04265"/>
<accession>A0A0M0LLT2</accession>
<dbReference type="GeneID" id="301135318"/>
<feature type="transmembrane region" description="Helical" evidence="6">
    <location>
        <begin position="105"/>
        <end position="128"/>
    </location>
</feature>
<evidence type="ECO:0000256" key="4">
    <source>
        <dbReference type="ARBA" id="ARBA00022989"/>
    </source>
</evidence>
<evidence type="ECO:0000256" key="5">
    <source>
        <dbReference type="ARBA" id="ARBA00023136"/>
    </source>
</evidence>
<dbReference type="Gene3D" id="1.20.1250.20">
    <property type="entry name" value="MFS general substrate transporter like domains"/>
    <property type="match status" value="2"/>
</dbReference>
<gene>
    <name evidence="8" type="ORF">AMD00_04265</name>
</gene>
<dbReference type="Pfam" id="PF07690">
    <property type="entry name" value="MFS_1"/>
    <property type="match status" value="1"/>
</dbReference>
<dbReference type="EMBL" id="LILB01000001">
    <property type="protein sequence ID" value="KOO51678.1"/>
    <property type="molecule type" value="Genomic_DNA"/>
</dbReference>
<dbReference type="PATRIC" id="fig|263475.3.peg.1244"/>
<evidence type="ECO:0000313" key="8">
    <source>
        <dbReference type="EMBL" id="KOO51678.1"/>
    </source>
</evidence>
<dbReference type="InterPro" id="IPR020846">
    <property type="entry name" value="MFS_dom"/>
</dbReference>
<name>A0A0M0LLT2_9BACL</name>
<evidence type="ECO:0000256" key="3">
    <source>
        <dbReference type="ARBA" id="ARBA00022692"/>
    </source>
</evidence>
<keyword evidence="5 6" id="KW-0472">Membrane</keyword>
<feature type="transmembrane region" description="Helical" evidence="6">
    <location>
        <begin position="80"/>
        <end position="99"/>
    </location>
</feature>
<dbReference type="RefSeq" id="WP_053415833.1">
    <property type="nucleotide sequence ID" value="NZ_LILB01000001.1"/>
</dbReference>
<dbReference type="SUPFAM" id="SSF103473">
    <property type="entry name" value="MFS general substrate transporter"/>
    <property type="match status" value="1"/>
</dbReference>
<evidence type="ECO:0000256" key="1">
    <source>
        <dbReference type="ARBA" id="ARBA00004651"/>
    </source>
</evidence>
<dbReference type="InterPro" id="IPR011701">
    <property type="entry name" value="MFS"/>
</dbReference>
<feature type="transmembrane region" description="Helical" evidence="6">
    <location>
        <begin position="44"/>
        <end position="68"/>
    </location>
</feature>
<evidence type="ECO:0000259" key="7">
    <source>
        <dbReference type="PROSITE" id="PS50850"/>
    </source>
</evidence>
<dbReference type="InterPro" id="IPR036259">
    <property type="entry name" value="MFS_trans_sf"/>
</dbReference>
<dbReference type="GO" id="GO:0005886">
    <property type="term" value="C:plasma membrane"/>
    <property type="evidence" value="ECO:0007669"/>
    <property type="project" value="UniProtKB-SubCell"/>
</dbReference>
<dbReference type="PROSITE" id="PS50850">
    <property type="entry name" value="MFS"/>
    <property type="match status" value="1"/>
</dbReference>
<feature type="transmembrane region" description="Helical" evidence="6">
    <location>
        <begin position="361"/>
        <end position="380"/>
    </location>
</feature>
<feature type="transmembrane region" description="Helical" evidence="6">
    <location>
        <begin position="326"/>
        <end position="349"/>
    </location>
</feature>
<feature type="transmembrane region" description="Helical" evidence="6">
    <location>
        <begin position="237"/>
        <end position="259"/>
    </location>
</feature>
<keyword evidence="4 6" id="KW-1133">Transmembrane helix</keyword>
<dbReference type="AlphaFoldDB" id="A0A0M0LLT2"/>
<dbReference type="PANTHER" id="PTHR11360:SF290">
    <property type="entry name" value="MONOCARBOXYLATE MFS PERMEASE"/>
    <property type="match status" value="1"/>
</dbReference>
<keyword evidence="9" id="KW-1185">Reference proteome</keyword>
<dbReference type="InterPro" id="IPR050327">
    <property type="entry name" value="Proton-linked_MCT"/>
</dbReference>
<feature type="transmembrane region" description="Helical" evidence="6">
    <location>
        <begin position="140"/>
        <end position="163"/>
    </location>
</feature>
<evidence type="ECO:0000256" key="2">
    <source>
        <dbReference type="ARBA" id="ARBA00022448"/>
    </source>
</evidence>
<feature type="domain" description="Major facilitator superfamily (MFS) profile" evidence="7">
    <location>
        <begin position="12"/>
        <end position="416"/>
    </location>
</feature>
<dbReference type="PANTHER" id="PTHR11360">
    <property type="entry name" value="MONOCARBOXYLATE TRANSPORTER"/>
    <property type="match status" value="1"/>
</dbReference>
<proteinExistence type="predicted"/>
<feature type="transmembrane region" description="Helical" evidence="6">
    <location>
        <begin position="392"/>
        <end position="413"/>
    </location>
</feature>
<organism evidence="8 9">
    <name type="scientific">Viridibacillus arvi</name>
    <dbReference type="NCBI Taxonomy" id="263475"/>
    <lineage>
        <taxon>Bacteria</taxon>
        <taxon>Bacillati</taxon>
        <taxon>Bacillota</taxon>
        <taxon>Bacilli</taxon>
        <taxon>Bacillales</taxon>
        <taxon>Caryophanaceae</taxon>
        <taxon>Viridibacillus</taxon>
    </lineage>
</organism>
<keyword evidence="3 6" id="KW-0812">Transmembrane</keyword>
<evidence type="ECO:0000256" key="6">
    <source>
        <dbReference type="SAM" id="Phobius"/>
    </source>
</evidence>
<feature type="transmembrane region" description="Helical" evidence="6">
    <location>
        <begin position="12"/>
        <end position="38"/>
    </location>
</feature>
<evidence type="ECO:0000313" key="9">
    <source>
        <dbReference type="Proteomes" id="UP000036867"/>
    </source>
</evidence>
<comment type="subcellular location">
    <subcellularLocation>
        <location evidence="1">Cell membrane</location>
        <topology evidence="1">Multi-pass membrane protein</topology>
    </subcellularLocation>
</comment>
<keyword evidence="2" id="KW-0813">Transport</keyword>
<feature type="transmembrane region" description="Helical" evidence="6">
    <location>
        <begin position="169"/>
        <end position="190"/>
    </location>
</feature>
<dbReference type="GO" id="GO:0022857">
    <property type="term" value="F:transmembrane transporter activity"/>
    <property type="evidence" value="ECO:0007669"/>
    <property type="project" value="InterPro"/>
</dbReference>
<feature type="transmembrane region" description="Helical" evidence="6">
    <location>
        <begin position="302"/>
        <end position="320"/>
    </location>
</feature>
<dbReference type="Proteomes" id="UP000036867">
    <property type="component" value="Unassembled WGS sequence"/>
</dbReference>
<comment type="caution">
    <text evidence="8">The sequence shown here is derived from an EMBL/GenBank/DDBJ whole genome shotgun (WGS) entry which is preliminary data.</text>
</comment>
<sequence>MSTNKKKIHYAWWLLLGLSIMVGLAKGGIMTAGGLFLTPVTQDLGIGMGSLTLYFSISSIVTMIFLPFAGKIIAKYDIRTVLVTAVILQAGSFAMFGLMNSVWGWYLFCIPMSIGSIFVTQIAGPVLINNWFKKHNGLAIGIMVASGGIFGAILQPMAGNLIASEGWRMTYFILGGIVIAIVVPIVLLTIRMSPKQKGLQPLGLEVEINNTEDASSVKVESNTNTGISAAIAKKSGAFYSLLLFFFFITAISSFGQHVAPFAMGLGYDVKFAGGAMGFWQVGVLIGALAFGILSDKIGAKNTAIFAMLLGLVPIAILLTVPDNSTMFSLAIGIYGFVVASLGTLGPLLTTAIFGNKEYGQIYASAVIGLAVAGIVALPGYGYVFQLTGSYTYVLYAIAFMLVINVVLIIMAFIGKKKLVQAGHWK</sequence>
<dbReference type="OrthoDB" id="182417at2"/>